<sequence length="215" mass="23277">MAAEQKRHNSSHDITVDGPALDACPPATNPTNGNSQPHDTQPPANGSSQPEEVIESYELMLDLSKYILLLATLVATVTYAAGFNPPGGVWQETVDATGQFAGDSIIRTTSYHRYLVFYYCNATAFASSLVIILAILFLTLMEEKKKNRVTLLPLRAVMLVDLLSVMGAYAAGTCRDKPTTIFSSVLVVAVVAYLALQMVLASLPEDKHSYIDAVH</sequence>
<feature type="transmembrane region" description="Helical" evidence="2">
    <location>
        <begin position="152"/>
        <end position="169"/>
    </location>
</feature>
<evidence type="ECO:0000259" key="3">
    <source>
        <dbReference type="Pfam" id="PF13962"/>
    </source>
</evidence>
<proteinExistence type="predicted"/>
<keyword evidence="2" id="KW-1133">Transmembrane helix</keyword>
<reference evidence="5" key="1">
    <citation type="journal article" date="2013" name="Nature">
        <title>Draft genome of the wheat A-genome progenitor Triticum urartu.</title>
        <authorList>
            <person name="Ling H.Q."/>
            <person name="Zhao S."/>
            <person name="Liu D."/>
            <person name="Wang J."/>
            <person name="Sun H."/>
            <person name="Zhang C."/>
            <person name="Fan H."/>
            <person name="Li D."/>
            <person name="Dong L."/>
            <person name="Tao Y."/>
            <person name="Gao C."/>
            <person name="Wu H."/>
            <person name="Li Y."/>
            <person name="Cui Y."/>
            <person name="Guo X."/>
            <person name="Zheng S."/>
            <person name="Wang B."/>
            <person name="Yu K."/>
            <person name="Liang Q."/>
            <person name="Yang W."/>
            <person name="Lou X."/>
            <person name="Chen J."/>
            <person name="Feng M."/>
            <person name="Jian J."/>
            <person name="Zhang X."/>
            <person name="Luo G."/>
            <person name="Jiang Y."/>
            <person name="Liu J."/>
            <person name="Wang Z."/>
            <person name="Sha Y."/>
            <person name="Zhang B."/>
            <person name="Wu H."/>
            <person name="Tang D."/>
            <person name="Shen Q."/>
            <person name="Xue P."/>
            <person name="Zou S."/>
            <person name="Wang X."/>
            <person name="Liu X."/>
            <person name="Wang F."/>
            <person name="Yang Y."/>
            <person name="An X."/>
            <person name="Dong Z."/>
            <person name="Zhang K."/>
            <person name="Zhang X."/>
            <person name="Luo M.C."/>
            <person name="Dvorak J."/>
            <person name="Tong Y."/>
            <person name="Wang J."/>
            <person name="Yang H."/>
            <person name="Li Z."/>
            <person name="Wang D."/>
            <person name="Zhang A."/>
            <person name="Wang J."/>
        </authorList>
    </citation>
    <scope>NUCLEOTIDE SEQUENCE</scope>
    <source>
        <strain evidence="5">cv. G1812</strain>
    </source>
</reference>
<accession>A0A8R7RGZ8</accession>
<evidence type="ECO:0000313" key="5">
    <source>
        <dbReference type="Proteomes" id="UP000015106"/>
    </source>
</evidence>
<protein>
    <recommendedName>
        <fullName evidence="3">PGG domain-containing protein</fullName>
    </recommendedName>
</protein>
<dbReference type="Pfam" id="PF13962">
    <property type="entry name" value="PGG"/>
    <property type="match status" value="1"/>
</dbReference>
<keyword evidence="2" id="KW-0812">Transmembrane</keyword>
<dbReference type="Gramene" id="TuG1812G0700002305.01.T01">
    <property type="protein sequence ID" value="TuG1812G0700002305.01.T01.cds374610"/>
    <property type="gene ID" value="TuG1812G0700002305.01"/>
</dbReference>
<dbReference type="Gramene" id="TuG1812U0000220200.01.T01">
    <property type="protein sequence ID" value="TuG1812U0000220200.01.T01.s_cds4679"/>
    <property type="gene ID" value="TuG1812U0000220200.01"/>
</dbReference>
<dbReference type="PANTHER" id="PTHR24177">
    <property type="entry name" value="CASKIN"/>
    <property type="match status" value="1"/>
</dbReference>
<keyword evidence="5" id="KW-1185">Reference proteome</keyword>
<feature type="transmembrane region" description="Helical" evidence="2">
    <location>
        <begin position="116"/>
        <end position="140"/>
    </location>
</feature>
<organism evidence="4 5">
    <name type="scientific">Triticum urartu</name>
    <name type="common">Red wild einkorn</name>
    <name type="synonym">Crithodium urartu</name>
    <dbReference type="NCBI Taxonomy" id="4572"/>
    <lineage>
        <taxon>Eukaryota</taxon>
        <taxon>Viridiplantae</taxon>
        <taxon>Streptophyta</taxon>
        <taxon>Embryophyta</taxon>
        <taxon>Tracheophyta</taxon>
        <taxon>Spermatophyta</taxon>
        <taxon>Magnoliopsida</taxon>
        <taxon>Liliopsida</taxon>
        <taxon>Poales</taxon>
        <taxon>Poaceae</taxon>
        <taxon>BOP clade</taxon>
        <taxon>Pooideae</taxon>
        <taxon>Triticodae</taxon>
        <taxon>Triticeae</taxon>
        <taxon>Triticinae</taxon>
        <taxon>Triticum</taxon>
    </lineage>
</organism>
<reference evidence="4" key="2">
    <citation type="submission" date="2018-03" db="EMBL/GenBank/DDBJ databases">
        <title>The Triticum urartu genome reveals the dynamic nature of wheat genome evolution.</title>
        <authorList>
            <person name="Ling H."/>
            <person name="Ma B."/>
            <person name="Shi X."/>
            <person name="Liu H."/>
            <person name="Dong L."/>
            <person name="Sun H."/>
            <person name="Cao Y."/>
            <person name="Gao Q."/>
            <person name="Zheng S."/>
            <person name="Li Y."/>
            <person name="Yu Y."/>
            <person name="Du H."/>
            <person name="Qi M."/>
            <person name="Li Y."/>
            <person name="Yu H."/>
            <person name="Cui Y."/>
            <person name="Wang N."/>
            <person name="Chen C."/>
            <person name="Wu H."/>
            <person name="Zhao Y."/>
            <person name="Zhang J."/>
            <person name="Li Y."/>
            <person name="Zhou W."/>
            <person name="Zhang B."/>
            <person name="Hu W."/>
            <person name="Eijk M."/>
            <person name="Tang J."/>
            <person name="Witsenboer H."/>
            <person name="Zhao S."/>
            <person name="Li Z."/>
            <person name="Zhang A."/>
            <person name="Wang D."/>
            <person name="Liang C."/>
        </authorList>
    </citation>
    <scope>NUCLEOTIDE SEQUENCE [LARGE SCALE GENOMIC DNA]</scope>
    <source>
        <strain evidence="4">cv. G1812</strain>
    </source>
</reference>
<keyword evidence="2" id="KW-0472">Membrane</keyword>
<dbReference type="EnsemblPlants" id="TuG1812U0000220200.01.T01">
    <property type="protein sequence ID" value="TuG1812U0000220200.01.T01.s_cds4679"/>
    <property type="gene ID" value="TuG1812U0000220200.01"/>
</dbReference>
<dbReference type="GO" id="GO:0016020">
    <property type="term" value="C:membrane"/>
    <property type="evidence" value="ECO:0007669"/>
    <property type="project" value="TreeGrafter"/>
</dbReference>
<dbReference type="PANTHER" id="PTHR24177:SF478">
    <property type="entry name" value="PGG DOMAIN-CONTAINING PROTEIN"/>
    <property type="match status" value="1"/>
</dbReference>
<dbReference type="EnsemblPlants" id="TuG1812G0700002305.01.T01">
    <property type="protein sequence ID" value="TuG1812G0700002305.01.T01.cds374610"/>
    <property type="gene ID" value="TuG1812G0700002305.01"/>
</dbReference>
<feature type="domain" description="PGG" evidence="3">
    <location>
        <begin position="62"/>
        <end position="175"/>
    </location>
</feature>
<reference evidence="4" key="3">
    <citation type="submission" date="2022-06" db="UniProtKB">
        <authorList>
            <consortium name="EnsemblPlants"/>
        </authorList>
    </citation>
    <scope>IDENTIFICATION</scope>
</reference>
<feature type="region of interest" description="Disordered" evidence="1">
    <location>
        <begin position="1"/>
        <end position="51"/>
    </location>
</feature>
<evidence type="ECO:0000256" key="1">
    <source>
        <dbReference type="SAM" id="MobiDB-lite"/>
    </source>
</evidence>
<feature type="compositionally biased region" description="Basic and acidic residues" evidence="1">
    <location>
        <begin position="1"/>
        <end position="15"/>
    </location>
</feature>
<evidence type="ECO:0000256" key="2">
    <source>
        <dbReference type="SAM" id="Phobius"/>
    </source>
</evidence>
<dbReference type="Proteomes" id="UP000015106">
    <property type="component" value="Chromosome 7"/>
</dbReference>
<dbReference type="AlphaFoldDB" id="A0A8R7RGZ8"/>
<name>A0A8R7RGZ8_TRIUA</name>
<feature type="transmembrane region" description="Helical" evidence="2">
    <location>
        <begin position="181"/>
        <end position="201"/>
    </location>
</feature>
<evidence type="ECO:0000313" key="4">
    <source>
        <dbReference type="EnsemblPlants" id="TuG1812U0000220200.01.T01.s_cds4679"/>
    </source>
</evidence>
<dbReference type="InterPro" id="IPR026961">
    <property type="entry name" value="PGG_dom"/>
</dbReference>
<feature type="compositionally biased region" description="Polar residues" evidence="1">
    <location>
        <begin position="29"/>
        <end position="50"/>
    </location>
</feature>